<dbReference type="PANTHER" id="PTHR22550">
    <property type="entry name" value="SPORE GERMINATION PROTEIN"/>
    <property type="match status" value="1"/>
</dbReference>
<gene>
    <name evidence="5" type="ORF">LKD28_05295</name>
</gene>
<protein>
    <submittedName>
        <fullName evidence="5">Spore germination protein</fullName>
    </submittedName>
</protein>
<reference evidence="5 6" key="1">
    <citation type="submission" date="2021-10" db="EMBL/GenBank/DDBJ databases">
        <title>Anaerobic single-cell dispensing facilitates the cultivation of human gut bacteria.</title>
        <authorList>
            <person name="Afrizal A."/>
        </authorList>
    </citation>
    <scope>NUCLEOTIDE SEQUENCE [LARGE SCALE GENOMIC DNA]</scope>
    <source>
        <strain evidence="5 6">CLA-AA-H212</strain>
    </source>
</reference>
<evidence type="ECO:0000313" key="6">
    <source>
        <dbReference type="Proteomes" id="UP001198495"/>
    </source>
</evidence>
<keyword evidence="4" id="KW-0812">Transmembrane</keyword>
<comment type="similarity">
    <text evidence="1">Belongs to the GerABKA family.</text>
</comment>
<accession>A0ABS8FMK9</accession>
<dbReference type="Proteomes" id="UP001198495">
    <property type="component" value="Unassembled WGS sequence"/>
</dbReference>
<keyword evidence="4" id="KW-1133">Transmembrane helix</keyword>
<dbReference type="RefSeq" id="WP_227573078.1">
    <property type="nucleotide sequence ID" value="NZ_JAJEQT010000003.1"/>
</dbReference>
<proteinExistence type="inferred from homology"/>
<feature type="compositionally biased region" description="Basic and acidic residues" evidence="3">
    <location>
        <begin position="508"/>
        <end position="522"/>
    </location>
</feature>
<dbReference type="InterPro" id="IPR004995">
    <property type="entry name" value="Spore_Ger"/>
</dbReference>
<dbReference type="PIRSF" id="PIRSF005690">
    <property type="entry name" value="GerBA"/>
    <property type="match status" value="1"/>
</dbReference>
<feature type="transmembrane region" description="Helical" evidence="4">
    <location>
        <begin position="390"/>
        <end position="411"/>
    </location>
</feature>
<evidence type="ECO:0000313" key="5">
    <source>
        <dbReference type="EMBL" id="MCC2218451.1"/>
    </source>
</evidence>
<evidence type="ECO:0000256" key="1">
    <source>
        <dbReference type="ARBA" id="ARBA00005278"/>
    </source>
</evidence>
<dbReference type="PANTHER" id="PTHR22550:SF5">
    <property type="entry name" value="LEUCINE ZIPPER PROTEIN 4"/>
    <property type="match status" value="1"/>
</dbReference>
<feature type="transmembrane region" description="Helical" evidence="4">
    <location>
        <begin position="331"/>
        <end position="352"/>
    </location>
</feature>
<keyword evidence="2 4" id="KW-0472">Membrane</keyword>
<organism evidence="5 6">
    <name type="scientific">Coprococcus hominis</name>
    <name type="common">ex Arizal et al. 2022</name>
    <dbReference type="NCBI Taxonomy" id="2881262"/>
    <lineage>
        <taxon>Bacteria</taxon>
        <taxon>Bacillati</taxon>
        <taxon>Bacillota</taxon>
        <taxon>Clostridia</taxon>
        <taxon>Lachnospirales</taxon>
        <taxon>Lachnospiraceae</taxon>
        <taxon>Coprococcus</taxon>
    </lineage>
</organism>
<feature type="region of interest" description="Disordered" evidence="3">
    <location>
        <begin position="500"/>
        <end position="522"/>
    </location>
</feature>
<feature type="transmembrane region" description="Helical" evidence="4">
    <location>
        <begin position="300"/>
        <end position="319"/>
    </location>
</feature>
<evidence type="ECO:0000256" key="4">
    <source>
        <dbReference type="SAM" id="Phobius"/>
    </source>
</evidence>
<sequence length="522" mass="58518">MDLEDLYDDNNKLKVPLRRSLAENKKVLGILFENCGDVVQKSFAMERAEGMVYMHVVYIDGLTNNGMIEETILKPLSYEWRGNSAKDVWDSILYQEVQTADIKEETSFDKTVGSILKGDTAIFIDGYARSMIVSSKKLPLRGISENDTEAGMRGPKDSFNEGFRQSTALIRRRIKDAKLRVEQDTIGERTRTDYALVYLADVASEELVKRVREDMHHYDIDAIYDSGMAQHLMENWYSPFPTFQSTTRPDKVAAGITEGRVAIVFDNSPEVILAPCNLNMLLQTSDDYYNRWAVGTFARIIRYVAAFLAVSLPGLYIAITVYHSDILPTKLLYAIASARSMVTFPVIVEVLLMEFLFELLREAGIRLPGPLGNTIGIVGGLIVGQSAVEAGIVSTMVVIVVALTAIASFAIPNEEFASVFRLLKFFVIIPSAIWGLYGYILALLVIAVHLSGLMSFGIPYMYPIVAGSGKRAYANQDFVLRAPISWMRKRPIFAREEERMRLKPHVTKSTEKEEKNHESGGR</sequence>
<feature type="transmembrane region" description="Helical" evidence="4">
    <location>
        <begin position="364"/>
        <end position="384"/>
    </location>
</feature>
<comment type="caution">
    <text evidence="5">The sequence shown here is derived from an EMBL/GenBank/DDBJ whole genome shotgun (WGS) entry which is preliminary data.</text>
</comment>
<evidence type="ECO:0000256" key="2">
    <source>
        <dbReference type="ARBA" id="ARBA00023136"/>
    </source>
</evidence>
<feature type="transmembrane region" description="Helical" evidence="4">
    <location>
        <begin position="418"/>
        <end position="437"/>
    </location>
</feature>
<dbReference type="Pfam" id="PF03323">
    <property type="entry name" value="GerA"/>
    <property type="match status" value="1"/>
</dbReference>
<keyword evidence="6" id="KW-1185">Reference proteome</keyword>
<dbReference type="EMBL" id="JAJEQT010000003">
    <property type="protein sequence ID" value="MCC2218451.1"/>
    <property type="molecule type" value="Genomic_DNA"/>
</dbReference>
<name>A0ABS8FMK9_9FIRM</name>
<evidence type="ECO:0000256" key="3">
    <source>
        <dbReference type="SAM" id="MobiDB-lite"/>
    </source>
</evidence>
<dbReference type="InterPro" id="IPR050768">
    <property type="entry name" value="UPF0353/GerABKA_families"/>
</dbReference>